<dbReference type="AlphaFoldDB" id="A0A284RE15"/>
<reference evidence="3" key="1">
    <citation type="journal article" date="2017" name="Nat. Ecol. Evol.">
        <title>Genome expansion and lineage-specific genetic innovations in the forest pathogenic fungi Armillaria.</title>
        <authorList>
            <person name="Sipos G."/>
            <person name="Prasanna A.N."/>
            <person name="Walter M.C."/>
            <person name="O'Connor E."/>
            <person name="Balint B."/>
            <person name="Krizsan K."/>
            <person name="Kiss B."/>
            <person name="Hess J."/>
            <person name="Varga T."/>
            <person name="Slot J."/>
            <person name="Riley R."/>
            <person name="Boka B."/>
            <person name="Rigling D."/>
            <person name="Barry K."/>
            <person name="Lee J."/>
            <person name="Mihaltcheva S."/>
            <person name="LaButti K."/>
            <person name="Lipzen A."/>
            <person name="Waldron R."/>
            <person name="Moloney N.M."/>
            <person name="Sperisen C."/>
            <person name="Kredics L."/>
            <person name="Vagvoelgyi C."/>
            <person name="Patrignani A."/>
            <person name="Fitzpatrick D."/>
            <person name="Nagy I."/>
            <person name="Doyle S."/>
            <person name="Anderson J.B."/>
            <person name="Grigoriev I.V."/>
            <person name="Gueldener U."/>
            <person name="Muensterkoetter M."/>
            <person name="Nagy L.G."/>
        </authorList>
    </citation>
    <scope>NUCLEOTIDE SEQUENCE [LARGE SCALE GENOMIC DNA]</scope>
    <source>
        <strain evidence="3">C18/9</strain>
    </source>
</reference>
<feature type="region of interest" description="Disordered" evidence="1">
    <location>
        <begin position="175"/>
        <end position="194"/>
    </location>
</feature>
<gene>
    <name evidence="2" type="ORF">ARMOST_10353</name>
</gene>
<organism evidence="2 3">
    <name type="scientific">Armillaria ostoyae</name>
    <name type="common">Armillaria root rot fungus</name>
    <dbReference type="NCBI Taxonomy" id="47428"/>
    <lineage>
        <taxon>Eukaryota</taxon>
        <taxon>Fungi</taxon>
        <taxon>Dikarya</taxon>
        <taxon>Basidiomycota</taxon>
        <taxon>Agaricomycotina</taxon>
        <taxon>Agaricomycetes</taxon>
        <taxon>Agaricomycetidae</taxon>
        <taxon>Agaricales</taxon>
        <taxon>Marasmiineae</taxon>
        <taxon>Physalacriaceae</taxon>
        <taxon>Armillaria</taxon>
    </lineage>
</organism>
<accession>A0A284RE15</accession>
<evidence type="ECO:0000313" key="3">
    <source>
        <dbReference type="Proteomes" id="UP000219338"/>
    </source>
</evidence>
<proteinExistence type="predicted"/>
<evidence type="ECO:0000256" key="1">
    <source>
        <dbReference type="SAM" id="MobiDB-lite"/>
    </source>
</evidence>
<name>A0A284RE15_ARMOS</name>
<evidence type="ECO:0000313" key="2">
    <source>
        <dbReference type="EMBL" id="SJL07010.1"/>
    </source>
</evidence>
<keyword evidence="3" id="KW-1185">Reference proteome</keyword>
<sequence>MSKRLETTILGFMGRMKPRFDTVVAAEGDGIERKDRKVTRVSERSTVLILEQLFVKNFSISVRVLENDNRRTLFLTHASFFPTSFLSAPSGSHTRFCTMRNSPPRMKIDGVYESVPNHFGNEKRVAEVKVTAQGSFISMFHEYTILTYHFHAADFSKRVQAHLVQRLDITKSFGQPPSFSIPNRDHRNGDPLPPGLPPILQYTACGRNTYKRSFAASGLSKGLKLLKMPCPRYQRQK</sequence>
<protein>
    <submittedName>
        <fullName evidence="2">Uncharacterized protein</fullName>
    </submittedName>
</protein>
<dbReference type="Proteomes" id="UP000219338">
    <property type="component" value="Unassembled WGS sequence"/>
</dbReference>
<dbReference type="EMBL" id="FUEG01000007">
    <property type="protein sequence ID" value="SJL07010.1"/>
    <property type="molecule type" value="Genomic_DNA"/>
</dbReference>